<dbReference type="GO" id="GO:0005737">
    <property type="term" value="C:cytoplasm"/>
    <property type="evidence" value="ECO:0007669"/>
    <property type="project" value="TreeGrafter"/>
</dbReference>
<dbReference type="AlphaFoldDB" id="A0A8T2TE94"/>
<dbReference type="InterPro" id="IPR016160">
    <property type="entry name" value="Ald_DH_CS_CYS"/>
</dbReference>
<dbReference type="PIRSF" id="PIRSF036492">
    <property type="entry name" value="ALDH"/>
    <property type="match status" value="1"/>
</dbReference>
<dbReference type="Gene3D" id="3.40.605.10">
    <property type="entry name" value="Aldehyde Dehydrogenase, Chain A, domain 1"/>
    <property type="match status" value="1"/>
</dbReference>
<dbReference type="GO" id="GO:0006081">
    <property type="term" value="P:aldehyde metabolic process"/>
    <property type="evidence" value="ECO:0007669"/>
    <property type="project" value="InterPro"/>
</dbReference>
<dbReference type="SUPFAM" id="SSF53720">
    <property type="entry name" value="ALDH-like"/>
    <property type="match status" value="1"/>
</dbReference>
<dbReference type="FunFam" id="3.40.605.10:FF:000004">
    <property type="entry name" value="Aldehyde dehydrogenase"/>
    <property type="match status" value="1"/>
</dbReference>
<dbReference type="GO" id="GO:0004029">
    <property type="term" value="F:aldehyde dehydrogenase (NAD+) activity"/>
    <property type="evidence" value="ECO:0007669"/>
    <property type="project" value="TreeGrafter"/>
</dbReference>
<comment type="caution">
    <text evidence="7">The sequence shown here is derived from an EMBL/GenBank/DDBJ whole genome shotgun (WGS) entry which is preliminary data.</text>
</comment>
<feature type="domain" description="Aldehyde dehydrogenase" evidence="6">
    <location>
        <begin position="7"/>
        <end position="360"/>
    </location>
</feature>
<dbReference type="Pfam" id="PF00171">
    <property type="entry name" value="Aldedh"/>
    <property type="match status" value="1"/>
</dbReference>
<evidence type="ECO:0000256" key="5">
    <source>
        <dbReference type="SAM" id="Phobius"/>
    </source>
</evidence>
<dbReference type="InterPro" id="IPR015590">
    <property type="entry name" value="Aldehyde_DH_dom"/>
</dbReference>
<dbReference type="PROSITE" id="PS00070">
    <property type="entry name" value="ALDEHYDE_DEHYDR_CYS"/>
    <property type="match status" value="1"/>
</dbReference>
<dbReference type="Proteomes" id="UP000825935">
    <property type="component" value="Chromosome 13"/>
</dbReference>
<evidence type="ECO:0000256" key="2">
    <source>
        <dbReference type="ARBA" id="ARBA00023002"/>
    </source>
</evidence>
<evidence type="ECO:0000313" key="7">
    <source>
        <dbReference type="EMBL" id="KAH7420870.1"/>
    </source>
</evidence>
<keyword evidence="8" id="KW-1185">Reference proteome</keyword>
<dbReference type="InterPro" id="IPR016161">
    <property type="entry name" value="Ald_DH/histidinol_DH"/>
</dbReference>
<evidence type="ECO:0000313" key="8">
    <source>
        <dbReference type="Proteomes" id="UP000825935"/>
    </source>
</evidence>
<keyword evidence="5" id="KW-0812">Transmembrane</keyword>
<dbReference type="InterPro" id="IPR016163">
    <property type="entry name" value="Ald_DH_C"/>
</dbReference>
<organism evidence="7 8">
    <name type="scientific">Ceratopteris richardii</name>
    <name type="common">Triangle waterfern</name>
    <dbReference type="NCBI Taxonomy" id="49495"/>
    <lineage>
        <taxon>Eukaryota</taxon>
        <taxon>Viridiplantae</taxon>
        <taxon>Streptophyta</taxon>
        <taxon>Embryophyta</taxon>
        <taxon>Tracheophyta</taxon>
        <taxon>Polypodiopsida</taxon>
        <taxon>Polypodiidae</taxon>
        <taxon>Polypodiales</taxon>
        <taxon>Pteridineae</taxon>
        <taxon>Pteridaceae</taxon>
        <taxon>Parkerioideae</taxon>
        <taxon>Ceratopteris</taxon>
    </lineage>
</organism>
<feature type="active site" evidence="4">
    <location>
        <position position="215"/>
    </location>
</feature>
<evidence type="ECO:0000256" key="4">
    <source>
        <dbReference type="PIRSR" id="PIRSR036492-1"/>
    </source>
</evidence>
<name>A0A8T2TE94_CERRI</name>
<keyword evidence="5" id="KW-0472">Membrane</keyword>
<evidence type="ECO:0000256" key="3">
    <source>
        <dbReference type="PIRNR" id="PIRNR036492"/>
    </source>
</evidence>
<comment type="similarity">
    <text evidence="1 3">Belongs to the aldehyde dehydrogenase family.</text>
</comment>
<dbReference type="PANTHER" id="PTHR43570:SF16">
    <property type="entry name" value="ALDEHYDE DEHYDROGENASE TYPE III, ISOFORM Q"/>
    <property type="match status" value="1"/>
</dbReference>
<dbReference type="EMBL" id="CM035418">
    <property type="protein sequence ID" value="KAH7420870.1"/>
    <property type="molecule type" value="Genomic_DNA"/>
</dbReference>
<evidence type="ECO:0000256" key="1">
    <source>
        <dbReference type="ARBA" id="ARBA00009986"/>
    </source>
</evidence>
<reference evidence="7" key="1">
    <citation type="submission" date="2021-08" db="EMBL/GenBank/DDBJ databases">
        <title>WGS assembly of Ceratopteris richardii.</title>
        <authorList>
            <person name="Marchant D.B."/>
            <person name="Chen G."/>
            <person name="Jenkins J."/>
            <person name="Shu S."/>
            <person name="Leebens-Mack J."/>
            <person name="Grimwood J."/>
            <person name="Schmutz J."/>
            <person name="Soltis P."/>
            <person name="Soltis D."/>
            <person name="Chen Z.-H."/>
        </authorList>
    </citation>
    <scope>NUCLEOTIDE SEQUENCE</scope>
    <source>
        <strain evidence="7">Whitten #5841</strain>
        <tissue evidence="7">Leaf</tissue>
    </source>
</reference>
<feature type="active site" evidence="4">
    <location>
        <position position="250"/>
    </location>
</feature>
<protein>
    <recommendedName>
        <fullName evidence="3">Aldehyde dehydrogenase</fullName>
    </recommendedName>
</protein>
<keyword evidence="5" id="KW-1133">Transmembrane helix</keyword>
<dbReference type="Gene3D" id="3.40.309.10">
    <property type="entry name" value="Aldehyde Dehydrogenase, Chain A, domain 2"/>
    <property type="match status" value="1"/>
</dbReference>
<feature type="transmembrane region" description="Helical" evidence="5">
    <location>
        <begin position="105"/>
        <end position="124"/>
    </location>
</feature>
<dbReference type="InterPro" id="IPR012394">
    <property type="entry name" value="Aldehyde_DH_NAD(P)"/>
</dbReference>
<sequence length="401" mass="45430">MDPFAFQITTAFQPATITFQTGRTRPLEWRIAQFKALKAMLGEHERAFWSVLYRDLGKSHFEASYIELHNVRNSCDFFIKNLRKLMKPKSADVPWYMRRSTRAKVVAELLGIVLVFSAWNYPLLLALDPLVAAITAGNAVIVKPTECAKSMCLILKQLLPQYLDAQAVQVLEAIRQECAVLLRYKFDKIFCTASPHIGRIIMEAAAKHLTPVTLELRGKSPAIMDSTADISTATRRLAATKWLLNCGQTCIAPDYILVHSDVTSSFLEALKEALVSFVSRCTGYAPYLQQEVFGSLQTLLDEVKDSVAFSLGETDKENLVMMPNILLDPLVESRIMQEEITRAILPVLQVQNMEEALNFVRSTPWKRHHQGAYKVFPLEAWPLWIRHIQPFEGCGHYESKP</sequence>
<gene>
    <name evidence="7" type="ORF">KP509_13G026800</name>
</gene>
<dbReference type="OrthoDB" id="440325at2759"/>
<keyword evidence="2 3" id="KW-0560">Oxidoreductase</keyword>
<accession>A0A8T2TE94</accession>
<dbReference type="InterPro" id="IPR016162">
    <property type="entry name" value="Ald_DH_N"/>
</dbReference>
<proteinExistence type="inferred from homology"/>
<dbReference type="PANTHER" id="PTHR43570">
    <property type="entry name" value="ALDEHYDE DEHYDROGENASE"/>
    <property type="match status" value="1"/>
</dbReference>
<dbReference type="OMA" id="CTASPHI"/>
<evidence type="ECO:0000259" key="6">
    <source>
        <dbReference type="Pfam" id="PF00171"/>
    </source>
</evidence>